<feature type="compositionally biased region" description="Basic and acidic residues" evidence="1">
    <location>
        <begin position="24"/>
        <end position="46"/>
    </location>
</feature>
<organism evidence="2 3">
    <name type="scientific">Phenylobacterium conjunctum</name>
    <dbReference type="NCBI Taxonomy" id="1298959"/>
    <lineage>
        <taxon>Bacteria</taxon>
        <taxon>Pseudomonadati</taxon>
        <taxon>Pseudomonadota</taxon>
        <taxon>Alphaproteobacteria</taxon>
        <taxon>Caulobacterales</taxon>
        <taxon>Caulobacteraceae</taxon>
        <taxon>Phenylobacterium</taxon>
    </lineage>
</organism>
<dbReference type="Proteomes" id="UP001597216">
    <property type="component" value="Unassembled WGS sequence"/>
</dbReference>
<evidence type="ECO:0000313" key="2">
    <source>
        <dbReference type="EMBL" id="MFD1189337.1"/>
    </source>
</evidence>
<proteinExistence type="predicted"/>
<dbReference type="Pfam" id="PF10116">
    <property type="entry name" value="Host_attach"/>
    <property type="match status" value="1"/>
</dbReference>
<name>A0ABW3SWT6_9CAUL</name>
<protein>
    <submittedName>
        <fullName evidence="2">Host attachment protein</fullName>
    </submittedName>
</protein>
<comment type="caution">
    <text evidence="2">The sequence shown here is derived from an EMBL/GenBank/DDBJ whole genome shotgun (WGS) entry which is preliminary data.</text>
</comment>
<gene>
    <name evidence="2" type="ORF">ACFQ27_01985</name>
</gene>
<reference evidence="3" key="1">
    <citation type="journal article" date="2019" name="Int. J. Syst. Evol. Microbiol.">
        <title>The Global Catalogue of Microorganisms (GCM) 10K type strain sequencing project: providing services to taxonomists for standard genome sequencing and annotation.</title>
        <authorList>
            <consortium name="The Broad Institute Genomics Platform"/>
            <consortium name="The Broad Institute Genome Sequencing Center for Infectious Disease"/>
            <person name="Wu L."/>
            <person name="Ma J."/>
        </authorList>
    </citation>
    <scope>NUCLEOTIDE SEQUENCE [LARGE SCALE GENOMIC DNA]</scope>
    <source>
        <strain evidence="3">CCUG 55074</strain>
    </source>
</reference>
<sequence length="138" mass="15314">MDTQDHTWIVVADGGKARVFEERERHGDLKELPAWREAHGGEDLSHAHRHAAHSGAGTPKQAAEAEFLQDLAKAIDAAARKKAFDKLVLMAPPKAMGVLRDALKTEAATKLELTDPHDRTHEDARTLKEHLHKLRMPA</sequence>
<evidence type="ECO:0000313" key="3">
    <source>
        <dbReference type="Proteomes" id="UP001597216"/>
    </source>
</evidence>
<accession>A0ABW3SWT6</accession>
<dbReference type="InterPro" id="IPR019291">
    <property type="entry name" value="Host_attachment_protein"/>
</dbReference>
<dbReference type="EMBL" id="JBHTLQ010000003">
    <property type="protein sequence ID" value="MFD1189337.1"/>
    <property type="molecule type" value="Genomic_DNA"/>
</dbReference>
<evidence type="ECO:0000256" key="1">
    <source>
        <dbReference type="SAM" id="MobiDB-lite"/>
    </source>
</evidence>
<keyword evidence="3" id="KW-1185">Reference proteome</keyword>
<dbReference type="RefSeq" id="WP_377352199.1">
    <property type="nucleotide sequence ID" value="NZ_JBHTLQ010000003.1"/>
</dbReference>
<feature type="region of interest" description="Disordered" evidence="1">
    <location>
        <begin position="24"/>
        <end position="62"/>
    </location>
</feature>